<reference evidence="3 4" key="1">
    <citation type="submission" date="2024-03" db="EMBL/GenBank/DDBJ databases">
        <title>Novel Streptomyces species of biotechnological and ecological value are a feature of Machair soil.</title>
        <authorList>
            <person name="Prole J.R."/>
            <person name="Goodfellow M."/>
            <person name="Allenby N."/>
            <person name="Ward A.C."/>
        </authorList>
    </citation>
    <scope>NUCLEOTIDE SEQUENCE [LARGE SCALE GENOMIC DNA]</scope>
    <source>
        <strain evidence="3 4">MS1.AVA.1</strain>
    </source>
</reference>
<feature type="transmembrane region" description="Helical" evidence="2">
    <location>
        <begin position="221"/>
        <end position="240"/>
    </location>
</feature>
<keyword evidence="2" id="KW-0812">Transmembrane</keyword>
<gene>
    <name evidence="3" type="ORF">WKI71_00020</name>
</gene>
<evidence type="ECO:0000256" key="1">
    <source>
        <dbReference type="SAM" id="MobiDB-lite"/>
    </source>
</evidence>
<feature type="region of interest" description="Disordered" evidence="1">
    <location>
        <begin position="315"/>
        <end position="385"/>
    </location>
</feature>
<feature type="transmembrane region" description="Helical" evidence="2">
    <location>
        <begin position="292"/>
        <end position="312"/>
    </location>
</feature>
<keyword evidence="2" id="KW-0472">Membrane</keyword>
<keyword evidence="2" id="KW-1133">Transmembrane helix</keyword>
<protein>
    <recommendedName>
        <fullName evidence="5">NACHT domain-containing protein</fullName>
    </recommendedName>
</protein>
<organism evidence="3 4">
    <name type="scientific">Streptomyces machairae</name>
    <dbReference type="NCBI Taxonomy" id="3134109"/>
    <lineage>
        <taxon>Bacteria</taxon>
        <taxon>Bacillati</taxon>
        <taxon>Actinomycetota</taxon>
        <taxon>Actinomycetes</taxon>
        <taxon>Kitasatosporales</taxon>
        <taxon>Streptomycetaceae</taxon>
        <taxon>Streptomyces</taxon>
    </lineage>
</organism>
<evidence type="ECO:0000313" key="3">
    <source>
        <dbReference type="EMBL" id="MEJ8667510.1"/>
    </source>
</evidence>
<sequence length="385" mass="40740">MVQGHHILPVLDGLDEMDTATTPAGRRRALRALQELNSYQDPTGNAPIVLTCRTTQYAELAALDVRMREAARIELSPVTPAQATAYLAALSTNAARWTAVLDNLTAASGGTLALGLSTPWRLNLAATAYEERHPDTFAYLRNPADLLTLASPAAVRDHLLALFLPAATHQHPTCPGRYPPDATHRWLAALATHLATTTPARAAAGADITLHELWPMAGSRLVRLTDTLVALVFTTLLLHLVPTDNAGLETLLRAMLALSCVAAVWAASRATVPTPRTVQLHRLWSRSHPRQLAAHLVFVVVIGLVVGLAIGARTGSRSTSRTGSKTGSNACSRSGFLSGSRTGSRSGSPSGSRSGGRAASHPPTLAIRFGTISRSGSRWAPRSGS</sequence>
<evidence type="ECO:0000256" key="2">
    <source>
        <dbReference type="SAM" id="Phobius"/>
    </source>
</evidence>
<accession>A0ABU8UH81</accession>
<feature type="compositionally biased region" description="Low complexity" evidence="1">
    <location>
        <begin position="315"/>
        <end position="357"/>
    </location>
</feature>
<name>A0ABU8UH81_9ACTN</name>
<keyword evidence="4" id="KW-1185">Reference proteome</keyword>
<feature type="transmembrane region" description="Helical" evidence="2">
    <location>
        <begin position="252"/>
        <end position="272"/>
    </location>
</feature>
<evidence type="ECO:0008006" key="5">
    <source>
        <dbReference type="Google" id="ProtNLM"/>
    </source>
</evidence>
<dbReference type="Proteomes" id="UP001376459">
    <property type="component" value="Unassembled WGS sequence"/>
</dbReference>
<evidence type="ECO:0000313" key="4">
    <source>
        <dbReference type="Proteomes" id="UP001376459"/>
    </source>
</evidence>
<proteinExistence type="predicted"/>
<comment type="caution">
    <text evidence="3">The sequence shown here is derived from an EMBL/GenBank/DDBJ whole genome shotgun (WGS) entry which is preliminary data.</text>
</comment>
<dbReference type="EMBL" id="JBBKAK010000001">
    <property type="protein sequence ID" value="MEJ8667510.1"/>
    <property type="molecule type" value="Genomic_DNA"/>
</dbReference>